<feature type="compositionally biased region" description="Basic and acidic residues" evidence="1">
    <location>
        <begin position="473"/>
        <end position="492"/>
    </location>
</feature>
<gene>
    <name evidence="2" type="ORF">E1809_23925</name>
</gene>
<organism evidence="2 3">
    <name type="scientific">Arthrobacter terricola</name>
    <dbReference type="NCBI Taxonomy" id="2547396"/>
    <lineage>
        <taxon>Bacteria</taxon>
        <taxon>Bacillati</taxon>
        <taxon>Actinomycetota</taxon>
        <taxon>Actinomycetes</taxon>
        <taxon>Micrococcales</taxon>
        <taxon>Micrococcaceae</taxon>
        <taxon>Arthrobacter</taxon>
    </lineage>
</organism>
<proteinExistence type="predicted"/>
<dbReference type="InterPro" id="IPR029058">
    <property type="entry name" value="AB_hydrolase_fold"/>
</dbReference>
<comment type="caution">
    <text evidence="2">The sequence shown here is derived from an EMBL/GenBank/DDBJ whole genome shotgun (WGS) entry which is preliminary data.</text>
</comment>
<name>A0A4R5K742_9MICC</name>
<accession>A0A4R5K742</accession>
<evidence type="ECO:0000313" key="2">
    <source>
        <dbReference type="EMBL" id="TDF88334.1"/>
    </source>
</evidence>
<dbReference type="EMBL" id="SMRU01000046">
    <property type="protein sequence ID" value="TDF88334.1"/>
    <property type="molecule type" value="Genomic_DNA"/>
</dbReference>
<evidence type="ECO:0000256" key="1">
    <source>
        <dbReference type="SAM" id="MobiDB-lite"/>
    </source>
</evidence>
<evidence type="ECO:0000313" key="3">
    <source>
        <dbReference type="Proteomes" id="UP000295511"/>
    </source>
</evidence>
<dbReference type="RefSeq" id="WP_133206753.1">
    <property type="nucleotide sequence ID" value="NZ_SMRU01000046.1"/>
</dbReference>
<dbReference type="Proteomes" id="UP000295511">
    <property type="component" value="Unassembled WGS sequence"/>
</dbReference>
<keyword evidence="3" id="KW-1185">Reference proteome</keyword>
<feature type="region of interest" description="Disordered" evidence="1">
    <location>
        <begin position="1"/>
        <end position="21"/>
    </location>
</feature>
<feature type="region of interest" description="Disordered" evidence="1">
    <location>
        <begin position="451"/>
        <end position="492"/>
    </location>
</feature>
<dbReference type="AlphaFoldDB" id="A0A4R5K742"/>
<dbReference type="OrthoDB" id="5095936at2"/>
<protein>
    <submittedName>
        <fullName evidence="2">Uncharacterized protein</fullName>
    </submittedName>
</protein>
<dbReference type="SUPFAM" id="SSF53474">
    <property type="entry name" value="alpha/beta-Hydrolases"/>
    <property type="match status" value="1"/>
</dbReference>
<reference evidence="2 3" key="1">
    <citation type="submission" date="2019-03" db="EMBL/GenBank/DDBJ databases">
        <title>Whole genome sequence of Arthrobacter sp JH1-1.</title>
        <authorList>
            <person name="Trinh H.N."/>
        </authorList>
    </citation>
    <scope>NUCLEOTIDE SEQUENCE [LARGE SCALE GENOMIC DNA]</scope>
    <source>
        <strain evidence="2 3">JH1-1</strain>
    </source>
</reference>
<sequence length="492" mass="50938">MVDLPPGVPGEAFMPRAPGSDGPLRIRGGVGGLSFQFEELLSGASALDDVVCVLQSVESEAALLNLALLPHQTSTYSNGTKAFVAVGDAGREIARVREQLQRMGADVRASHREYEYAESHAAIMMRIGLGMAALGTGPDLVSLPRRDATEGVMKDLPQAFALMLGLEPGAARTVHATVAPGDTGGILRGIAAAPGLAHLKPRPVSVSRGEETIRSVELTAPGLLKELDQVSFSSQGEIEVLQVDNARQRAWVVLIPGTQSAQLGGRPGGDNPLDEAGIVEALGYGSAETSQAIHQALCEAGAEAGDVVVAVGHSQGGIHAMNLSQDKAFLADYNLRFVVTAGSPVGGITPEAGIGSLHLEHENDWVPGADGKVNPDTKDRVTVTMTNAVTLAPGEDPGIGPEHKLSRYVEGAELARKSTDPSLVASTAALGGVLGVGGMVRSQRFKLHRAPALPAPSGCLPDVDGAEPTAARAEQKTPKAEPSDIRSRSGAR</sequence>